<keyword evidence="6" id="KW-1185">Reference proteome</keyword>
<dbReference type="InterPro" id="IPR036291">
    <property type="entry name" value="NAD(P)-bd_dom_sf"/>
</dbReference>
<dbReference type="PANTHER" id="PTHR11606">
    <property type="entry name" value="GLUTAMATE DEHYDROGENASE"/>
    <property type="match status" value="1"/>
</dbReference>
<dbReference type="Proteomes" id="UP000249616">
    <property type="component" value="Chromosome"/>
</dbReference>
<keyword evidence="2 3" id="KW-0560">Oxidoreductase</keyword>
<evidence type="ECO:0000313" key="6">
    <source>
        <dbReference type="Proteomes" id="UP000249616"/>
    </source>
</evidence>
<dbReference type="PRINTS" id="PR00082">
    <property type="entry name" value="GLFDHDRGNASE"/>
</dbReference>
<name>A0A2Z4IXN7_9ACTN</name>
<dbReference type="SMART" id="SM00839">
    <property type="entry name" value="ELFV_dehydrog"/>
    <property type="match status" value="1"/>
</dbReference>
<dbReference type="InterPro" id="IPR006097">
    <property type="entry name" value="Glu/Leu/Phe/Val/Trp_DH_dimer"/>
</dbReference>
<dbReference type="Pfam" id="PF02812">
    <property type="entry name" value="ELFV_dehydrog_N"/>
    <property type="match status" value="1"/>
</dbReference>
<organism evidence="5 6">
    <name type="scientific">Streptomyces cadmiisoli</name>
    <dbReference type="NCBI Taxonomy" id="2184053"/>
    <lineage>
        <taxon>Bacteria</taxon>
        <taxon>Bacillati</taxon>
        <taxon>Actinomycetota</taxon>
        <taxon>Actinomycetes</taxon>
        <taxon>Kitasatosporales</taxon>
        <taxon>Streptomycetaceae</taxon>
        <taxon>Streptomyces</taxon>
        <taxon>Streptomyces aurantiacus group</taxon>
    </lineage>
</organism>
<dbReference type="InterPro" id="IPR046346">
    <property type="entry name" value="Aminoacid_DH-like_N_sf"/>
</dbReference>
<dbReference type="Gene3D" id="3.40.50.10860">
    <property type="entry name" value="Leucine Dehydrogenase, chain A, domain 1"/>
    <property type="match status" value="1"/>
</dbReference>
<sequence>MTAAAPRRLSRCGRSEGEHVVSTTQFAKVFHWRDDLTEAEGWLVIDSLIGGVSGGGLFMHPRVTLSEVADLAATMTLKNTLQRPRFGGGKGGIRFDPASPEAEGVLRRFMIAHRDVIAREWSTGADLYTSREVIERIAREDLALPTAFTAMAATLARHAGIPSQAPAMPQRLSRTWNDHATVDDAATGHSVAESIRLSAGGRPRVAIQGFGSVGSNTADSLTSRGIGLVTGICEKDGYLVDHDGIDVAELLRRRAEGTDRAAFGELVRQDPQRGWKWVPRGAGQSDEDLLTEFVAVTGPEVLTPCATRYAVTDSVMREFVRDFGQVVVCGANNAFSTHEVKAHWIRQGVTIVPEWVSNSGAAILFAELLKTERADRETIQAIFATVTERIEEFLVAHGLHVDNRKRTQADAAHQ</sequence>
<dbReference type="Pfam" id="PF00208">
    <property type="entry name" value="ELFV_dehydrog"/>
    <property type="match status" value="1"/>
</dbReference>
<accession>A0A2Z4IXN7</accession>
<evidence type="ECO:0000313" key="5">
    <source>
        <dbReference type="EMBL" id="AWW37590.1"/>
    </source>
</evidence>
<feature type="domain" description="Glutamate/phenylalanine/leucine/valine/L-tryptophan dehydrogenase C-terminal" evidence="4">
    <location>
        <begin position="183"/>
        <end position="398"/>
    </location>
</feature>
<dbReference type="GO" id="GO:0004352">
    <property type="term" value="F:glutamate dehydrogenase (NAD+) activity"/>
    <property type="evidence" value="ECO:0007669"/>
    <property type="project" value="TreeGrafter"/>
</dbReference>
<evidence type="ECO:0000256" key="1">
    <source>
        <dbReference type="ARBA" id="ARBA00006382"/>
    </source>
</evidence>
<protein>
    <recommendedName>
        <fullName evidence="4">Glutamate/phenylalanine/leucine/valine/L-tryptophan dehydrogenase C-terminal domain-containing protein</fullName>
    </recommendedName>
</protein>
<dbReference type="Gene3D" id="3.40.50.720">
    <property type="entry name" value="NAD(P)-binding Rossmann-like Domain"/>
    <property type="match status" value="1"/>
</dbReference>
<dbReference type="EMBL" id="CP030073">
    <property type="protein sequence ID" value="AWW37590.1"/>
    <property type="molecule type" value="Genomic_DNA"/>
</dbReference>
<dbReference type="AlphaFoldDB" id="A0A2Z4IXN7"/>
<dbReference type="PANTHER" id="PTHR11606:SF13">
    <property type="entry name" value="GLUTAMATE DEHYDROGENASE 1, MITOCHONDRIAL"/>
    <property type="match status" value="1"/>
</dbReference>
<dbReference type="InterPro" id="IPR006096">
    <property type="entry name" value="Glu/Leu/Phe/Val/Trp_DH_C"/>
</dbReference>
<reference evidence="5 6" key="1">
    <citation type="journal article" date="2019" name="Int. J. Syst. Evol. Microbiol.">
        <title>Streptomyces cadmiisoli sp. nov., a novel actinomycete isolated from cadmium-contaminated soil.</title>
        <authorList>
            <person name="Li K."/>
            <person name="Tang X."/>
            <person name="Zhao J."/>
            <person name="Guo Y."/>
            <person name="Tang Y."/>
            <person name="Gao J."/>
        </authorList>
    </citation>
    <scope>NUCLEOTIDE SEQUENCE [LARGE SCALE GENOMIC DNA]</scope>
    <source>
        <strain evidence="5 6">ZFG47</strain>
    </source>
</reference>
<evidence type="ECO:0000256" key="3">
    <source>
        <dbReference type="RuleBase" id="RU004417"/>
    </source>
</evidence>
<dbReference type="SUPFAM" id="SSF51735">
    <property type="entry name" value="NAD(P)-binding Rossmann-fold domains"/>
    <property type="match status" value="1"/>
</dbReference>
<comment type="similarity">
    <text evidence="1 3">Belongs to the Glu/Leu/Phe/Val dehydrogenases family.</text>
</comment>
<evidence type="ECO:0000256" key="2">
    <source>
        <dbReference type="ARBA" id="ARBA00023002"/>
    </source>
</evidence>
<dbReference type="KEGG" id="scad:DN051_13775"/>
<dbReference type="SUPFAM" id="SSF53223">
    <property type="entry name" value="Aminoacid dehydrogenase-like, N-terminal domain"/>
    <property type="match status" value="1"/>
</dbReference>
<gene>
    <name evidence="5" type="ORF">DN051_13775</name>
</gene>
<proteinExistence type="inferred from homology"/>
<evidence type="ECO:0000259" key="4">
    <source>
        <dbReference type="SMART" id="SM00839"/>
    </source>
</evidence>
<dbReference type="GO" id="GO:0006538">
    <property type="term" value="P:L-glutamate catabolic process"/>
    <property type="evidence" value="ECO:0007669"/>
    <property type="project" value="TreeGrafter"/>
</dbReference>
<dbReference type="InterPro" id="IPR006095">
    <property type="entry name" value="Glu/Leu/Phe/Val/Trp_DH"/>
</dbReference>